<organism evidence="1 2">
    <name type="scientific">Coniosporium uncinatum</name>
    <dbReference type="NCBI Taxonomy" id="93489"/>
    <lineage>
        <taxon>Eukaryota</taxon>
        <taxon>Fungi</taxon>
        <taxon>Dikarya</taxon>
        <taxon>Ascomycota</taxon>
        <taxon>Pezizomycotina</taxon>
        <taxon>Dothideomycetes</taxon>
        <taxon>Dothideomycetes incertae sedis</taxon>
        <taxon>Coniosporium</taxon>
    </lineage>
</organism>
<proteinExistence type="predicted"/>
<reference evidence="1" key="1">
    <citation type="submission" date="2024-09" db="EMBL/GenBank/DDBJ databases">
        <title>Black Yeasts Isolated from many extreme environments.</title>
        <authorList>
            <person name="Coleine C."/>
            <person name="Stajich J.E."/>
            <person name="Selbmann L."/>
        </authorList>
    </citation>
    <scope>NUCLEOTIDE SEQUENCE</scope>
    <source>
        <strain evidence="1">CCFEE 5737</strain>
    </source>
</reference>
<evidence type="ECO:0000313" key="2">
    <source>
        <dbReference type="Proteomes" id="UP001186974"/>
    </source>
</evidence>
<keyword evidence="2" id="KW-1185">Reference proteome</keyword>
<protein>
    <submittedName>
        <fullName evidence="1">Uncharacterized protein</fullName>
    </submittedName>
</protein>
<name>A0ACC3D1E0_9PEZI</name>
<accession>A0ACC3D1E0</accession>
<dbReference type="EMBL" id="JAWDJW010008605">
    <property type="protein sequence ID" value="KAK3060393.1"/>
    <property type="molecule type" value="Genomic_DNA"/>
</dbReference>
<dbReference type="Proteomes" id="UP001186974">
    <property type="component" value="Unassembled WGS sequence"/>
</dbReference>
<gene>
    <name evidence="1" type="ORF">LTS18_008636</name>
</gene>
<evidence type="ECO:0000313" key="1">
    <source>
        <dbReference type="EMBL" id="KAK3060393.1"/>
    </source>
</evidence>
<sequence>MCWCSNIAPADTTDVSNCNKPCPGFPYENCGSDNGLFGYIALSISPSGTAAASTPTSTEEPAPPTNTEEPATSTSTEEPATSPTPSTTDAPPPPPSTSAPPPSSSTTAAAPVPLITTATVTPIRQPIATWTPTPVTSVQLVTISGSAITQTVTSTPTSPSEALNAQQKSPQGGISSGAIAGAVVASILGTLAIVGVLLFFCIRRRKDQIAPTAADQEAHASTNNFHRNASVLSKMGLLEKRPPPTATSSTLRNSTLEGPDSRTATMSERRHSGPVFVDQRLNPTLMFAHENGSRASMMTIEDNQDYGRRVLGVSVQYYEDSALIANYICRWSIQTRTETVVPLE</sequence>
<comment type="caution">
    <text evidence="1">The sequence shown here is derived from an EMBL/GenBank/DDBJ whole genome shotgun (WGS) entry which is preliminary data.</text>
</comment>